<evidence type="ECO:0000256" key="14">
    <source>
        <dbReference type="ARBA" id="ARBA00023303"/>
    </source>
</evidence>
<evidence type="ECO:0000313" key="24">
    <source>
        <dbReference type="EMBL" id="GFQ86823.1"/>
    </source>
</evidence>
<keyword evidence="11" id="KW-0325">Glycoprotein</keyword>
<feature type="disulfide bond" evidence="18">
    <location>
        <begin position="80"/>
        <end position="339"/>
    </location>
</feature>
<dbReference type="Gene3D" id="1.10.287.70">
    <property type="match status" value="1"/>
</dbReference>
<keyword evidence="4 20" id="KW-0812">Transmembrane</keyword>
<evidence type="ECO:0000256" key="11">
    <source>
        <dbReference type="ARBA" id="ARBA00023180"/>
    </source>
</evidence>
<comment type="caution">
    <text evidence="24">The sequence shown here is derived from an EMBL/GenBank/DDBJ whole genome shotgun (WGS) entry which is preliminary data.</text>
</comment>
<keyword evidence="18" id="KW-1015">Disulfide bond</keyword>
<dbReference type="PANTHER" id="PTHR18966">
    <property type="entry name" value="IONOTROPIC GLUTAMATE RECEPTOR"/>
    <property type="match status" value="1"/>
</dbReference>
<evidence type="ECO:0000256" key="19">
    <source>
        <dbReference type="SAM" id="MobiDB-lite"/>
    </source>
</evidence>
<keyword evidence="14" id="KW-0407">Ion channel</keyword>
<feature type="chain" id="PRO_5036501082" evidence="21">
    <location>
        <begin position="20"/>
        <end position="906"/>
    </location>
</feature>
<evidence type="ECO:0000256" key="16">
    <source>
        <dbReference type="PIRSR" id="PIRSR601508-1"/>
    </source>
</evidence>
<feature type="site" description="Interaction with the cone snail toxin Con-ikot-ikot" evidence="17">
    <location>
        <position position="783"/>
    </location>
</feature>
<dbReference type="Gene3D" id="3.40.190.10">
    <property type="entry name" value="Periplasmic binding protein-like II"/>
    <property type="match status" value="1"/>
</dbReference>
<dbReference type="Proteomes" id="UP000887116">
    <property type="component" value="Unassembled WGS sequence"/>
</dbReference>
<evidence type="ECO:0000256" key="9">
    <source>
        <dbReference type="ARBA" id="ARBA00023136"/>
    </source>
</evidence>
<feature type="domain" description="Ionotropic glutamate receptor L-glutamate and glycine-binding" evidence="23">
    <location>
        <begin position="440"/>
        <end position="505"/>
    </location>
</feature>
<feature type="signal peptide" evidence="21">
    <location>
        <begin position="1"/>
        <end position="19"/>
    </location>
</feature>
<evidence type="ECO:0000256" key="13">
    <source>
        <dbReference type="ARBA" id="ARBA00023286"/>
    </source>
</evidence>
<evidence type="ECO:0000256" key="10">
    <source>
        <dbReference type="ARBA" id="ARBA00023170"/>
    </source>
</evidence>
<keyword evidence="2" id="KW-0813">Transport</keyword>
<dbReference type="Pfam" id="PF01094">
    <property type="entry name" value="ANF_receptor"/>
    <property type="match status" value="1"/>
</dbReference>
<dbReference type="GO" id="GO:0015276">
    <property type="term" value="F:ligand-gated monoatomic ion channel activity"/>
    <property type="evidence" value="ECO:0007669"/>
    <property type="project" value="InterPro"/>
</dbReference>
<feature type="disulfide bond" evidence="18">
    <location>
        <begin position="748"/>
        <end position="807"/>
    </location>
</feature>
<evidence type="ECO:0000256" key="3">
    <source>
        <dbReference type="ARBA" id="ARBA00022475"/>
    </source>
</evidence>
<dbReference type="Pfam" id="PF10613">
    <property type="entry name" value="Lig_chan-Glu_bd"/>
    <property type="match status" value="1"/>
</dbReference>
<dbReference type="EMBL" id="BMAO01033073">
    <property type="protein sequence ID" value="GFQ86823.1"/>
    <property type="molecule type" value="Genomic_DNA"/>
</dbReference>
<dbReference type="SMART" id="SM00079">
    <property type="entry name" value="PBPe"/>
    <property type="match status" value="1"/>
</dbReference>
<dbReference type="InterPro" id="IPR001828">
    <property type="entry name" value="ANF_lig-bd_rcpt"/>
</dbReference>
<dbReference type="OrthoDB" id="6419341at2759"/>
<feature type="transmembrane region" description="Helical" evidence="20">
    <location>
        <begin position="637"/>
        <end position="659"/>
    </location>
</feature>
<evidence type="ECO:0000256" key="5">
    <source>
        <dbReference type="ARBA" id="ARBA00022729"/>
    </source>
</evidence>
<evidence type="ECO:0000256" key="7">
    <source>
        <dbReference type="ARBA" id="ARBA00023018"/>
    </source>
</evidence>
<proteinExistence type="inferred from homology"/>
<feature type="binding site" evidence="16">
    <location>
        <position position="688"/>
    </location>
    <ligand>
        <name>L-glutamate</name>
        <dbReference type="ChEBI" id="CHEBI:29985"/>
    </ligand>
</feature>
<evidence type="ECO:0000256" key="18">
    <source>
        <dbReference type="PIRSR" id="PIRSR601508-3"/>
    </source>
</evidence>
<dbReference type="InterPro" id="IPR015683">
    <property type="entry name" value="Ionotropic_Glu_rcpt"/>
</dbReference>
<protein>
    <submittedName>
        <fullName evidence="24">Glutamate receptor ionotropic, kainate 2</fullName>
    </submittedName>
</protein>
<feature type="binding site" evidence="16">
    <location>
        <position position="521"/>
    </location>
    <ligand>
        <name>L-glutamate</name>
        <dbReference type="ChEBI" id="CHEBI:29985"/>
    </ligand>
</feature>
<keyword evidence="5 21" id="KW-0732">Signal</keyword>
<evidence type="ECO:0000256" key="17">
    <source>
        <dbReference type="PIRSR" id="PIRSR601508-2"/>
    </source>
</evidence>
<keyword evidence="6 20" id="KW-1133">Transmembrane helix</keyword>
<sequence length="906" mass="103147">MGLVNWIVATSLIVGLVSGLPARIHIGGLFEHDDEEMEIVFRTAVDWVNMNHTLLSNSRLFASIEKLYSEDGLKTNDLSCKLLEKGLSAIFGPQSEMPSMHVQSICDDLEVLHVQSRWEHLLNRDKLSINLYPNPSVINEAFVRILNLWNWRDFVIVYEEDDAIIRLKDILVYGERAGWNMKLYKFPSSQYYRQTFWKIKNDFEKANTIIDYRIVLDVSRKNLYTVLKSAQQVGMMTEHQKYLITSLDLHTIDLEDFQYGKTNITGVRLVQDRTVLERNKVFDDVLKEVNLRLSRRNSPPLKTLKTEAALMYDAIILFANAMERMDLAKNISAFPPISCQLMNKGIDGTTLFNFMKNTQLQSPGLTGVVRFDVEGFRSEFFMDIIYLTPTGLIEIGNMTWSPNFRWVVQMSQAEAVNTSDFQFVELENRFFRVTTILTDPYVMYRESSKKMQGNARFEGFAIDLLNALADYLHFTYEIQPVKDSKYGRKNAITGVWDGMIGEVINQDADLAIADVTITTERLTGVDFTLPFMQTGISILFKKPTTKVTSLFSFLSPFSGEVWLLVMAAYTFISISYFLVGRLSPYEWANPHPCRQNDQVEENVFSLLNSMWFAIGSLMQQGSDIAPTAMSTRAITSIWYFFCLIMISSYTANLAAFLTVEKLVSPIENVEDLAKQEKIKYGCLGSGSTRGFFQRSNMTTYKRIYQFMEKHADEVYMAKNSEGINKVKQGNYAYFMEATSIEYNTERECNLTQIGGLLDNKGYGIALRKNSSALRAWLSGGILKLQEQGHLHTFKERWWKEKKGGGSCSQSSKSSGSVNELGLGNVGGVFVVMLLGIVLSAMMGIIEFLWFQRKLQKETDMSLFKLLLREIKCAVTCGSSSKPAPKLKSRKSEEEPTKALPGYNSLY</sequence>
<dbReference type="InterPro" id="IPR019594">
    <property type="entry name" value="Glu/Gly-bd"/>
</dbReference>
<feature type="binding site" evidence="16">
    <location>
        <position position="516"/>
    </location>
    <ligand>
        <name>L-glutamate</name>
        <dbReference type="ChEBI" id="CHEBI:29985"/>
    </ligand>
</feature>
<gene>
    <name evidence="24" type="primary">Grik2</name>
    <name evidence="24" type="ORF">TNCT_709841</name>
</gene>
<feature type="region of interest" description="Disordered" evidence="19">
    <location>
        <begin position="877"/>
        <end position="906"/>
    </location>
</feature>
<dbReference type="Gene3D" id="3.40.50.2300">
    <property type="match status" value="2"/>
</dbReference>
<dbReference type="GO" id="GO:0045211">
    <property type="term" value="C:postsynaptic membrane"/>
    <property type="evidence" value="ECO:0007669"/>
    <property type="project" value="UniProtKB-SubCell"/>
</dbReference>
<dbReference type="Pfam" id="PF00060">
    <property type="entry name" value="Lig_chan"/>
    <property type="match status" value="1"/>
</dbReference>
<evidence type="ECO:0000256" key="6">
    <source>
        <dbReference type="ARBA" id="ARBA00022989"/>
    </source>
</evidence>
<keyword evidence="7" id="KW-0770">Synapse</keyword>
<dbReference type="FunFam" id="1.10.287.70:FF:000010">
    <property type="entry name" value="Putative glutamate receptor ionotropic kainate 1"/>
    <property type="match status" value="1"/>
</dbReference>
<dbReference type="SUPFAM" id="SSF53822">
    <property type="entry name" value="Periplasmic binding protein-like I"/>
    <property type="match status" value="1"/>
</dbReference>
<keyword evidence="13" id="KW-1071">Ligand-gated ion channel</keyword>
<comment type="subcellular location">
    <subcellularLocation>
        <location evidence="15">Postsynaptic cell membrane</location>
        <topology evidence="15">Multi-pass membrane protein</topology>
    </subcellularLocation>
</comment>
<reference evidence="24" key="1">
    <citation type="submission" date="2020-07" db="EMBL/GenBank/DDBJ databases">
        <title>Multicomponent nature underlies the extraordinary mechanical properties of spider dragline silk.</title>
        <authorList>
            <person name="Kono N."/>
            <person name="Nakamura H."/>
            <person name="Mori M."/>
            <person name="Yoshida Y."/>
            <person name="Ohtoshi R."/>
            <person name="Malay A.D."/>
            <person name="Moran D.A.P."/>
            <person name="Tomita M."/>
            <person name="Numata K."/>
            <person name="Arakawa K."/>
        </authorList>
    </citation>
    <scope>NUCLEOTIDE SEQUENCE</scope>
</reference>
<dbReference type="AlphaFoldDB" id="A0A8X6KYC3"/>
<evidence type="ECO:0000256" key="20">
    <source>
        <dbReference type="SAM" id="Phobius"/>
    </source>
</evidence>
<comment type="similarity">
    <text evidence="1">Belongs to the glutamate-gated ion channel (TC 1.A.10.1) family.</text>
</comment>
<feature type="binding site" evidence="16">
    <location>
        <position position="736"/>
    </location>
    <ligand>
        <name>L-glutamate</name>
        <dbReference type="ChEBI" id="CHEBI:29985"/>
    </ligand>
</feature>
<dbReference type="InterPro" id="IPR001508">
    <property type="entry name" value="Iono_Glu_rcpt_met"/>
</dbReference>
<evidence type="ECO:0000256" key="1">
    <source>
        <dbReference type="ARBA" id="ARBA00008685"/>
    </source>
</evidence>
<dbReference type="FunFam" id="3.40.190.10:FF:000060">
    <property type="entry name" value="Glutamate receptor ionotropic, kainate 1"/>
    <property type="match status" value="1"/>
</dbReference>
<dbReference type="CDD" id="cd06382">
    <property type="entry name" value="PBP1_iGluR_Kainate"/>
    <property type="match status" value="1"/>
</dbReference>
<dbReference type="InterPro" id="IPR028082">
    <property type="entry name" value="Peripla_BP_I"/>
</dbReference>
<feature type="transmembrane region" description="Helical" evidence="20">
    <location>
        <begin position="828"/>
        <end position="850"/>
    </location>
</feature>
<evidence type="ECO:0000256" key="15">
    <source>
        <dbReference type="ARBA" id="ARBA00034104"/>
    </source>
</evidence>
<organism evidence="24 25">
    <name type="scientific">Trichonephila clavata</name>
    <name type="common">Joro spider</name>
    <name type="synonym">Nephila clavata</name>
    <dbReference type="NCBI Taxonomy" id="2740835"/>
    <lineage>
        <taxon>Eukaryota</taxon>
        <taxon>Metazoa</taxon>
        <taxon>Ecdysozoa</taxon>
        <taxon>Arthropoda</taxon>
        <taxon>Chelicerata</taxon>
        <taxon>Arachnida</taxon>
        <taxon>Araneae</taxon>
        <taxon>Araneomorphae</taxon>
        <taxon>Entelegynae</taxon>
        <taxon>Araneoidea</taxon>
        <taxon>Nephilidae</taxon>
        <taxon>Trichonephila</taxon>
    </lineage>
</organism>
<dbReference type="InterPro" id="IPR001320">
    <property type="entry name" value="Iontro_rcpt_C"/>
</dbReference>
<evidence type="ECO:0000256" key="12">
    <source>
        <dbReference type="ARBA" id="ARBA00023257"/>
    </source>
</evidence>
<dbReference type="FunFam" id="3.40.190.10:FF:000178">
    <property type="entry name" value="Glutamate receptor subunit"/>
    <property type="match status" value="1"/>
</dbReference>
<name>A0A8X6KYC3_TRICU</name>
<dbReference type="GO" id="GO:0038023">
    <property type="term" value="F:signaling receptor activity"/>
    <property type="evidence" value="ECO:0007669"/>
    <property type="project" value="InterPro"/>
</dbReference>
<evidence type="ECO:0000256" key="2">
    <source>
        <dbReference type="ARBA" id="ARBA00022448"/>
    </source>
</evidence>
<keyword evidence="12" id="KW-0628">Postsynaptic cell membrane</keyword>
<feature type="domain" description="Ionotropic glutamate receptor C-terminal" evidence="22">
    <location>
        <begin position="430"/>
        <end position="800"/>
    </location>
</feature>
<keyword evidence="3" id="KW-1003">Cell membrane</keyword>
<feature type="site" description="Crucial to convey clamshell closure to channel opening" evidence="17">
    <location>
        <position position="666"/>
    </location>
</feature>
<keyword evidence="9 20" id="KW-0472">Membrane</keyword>
<dbReference type="PRINTS" id="PR00177">
    <property type="entry name" value="NMDARECEPTOR"/>
</dbReference>
<evidence type="ECO:0000256" key="4">
    <source>
        <dbReference type="ARBA" id="ARBA00022692"/>
    </source>
</evidence>
<feature type="transmembrane region" description="Helical" evidence="20">
    <location>
        <begin position="561"/>
        <end position="579"/>
    </location>
</feature>
<evidence type="ECO:0000259" key="22">
    <source>
        <dbReference type="SMART" id="SM00079"/>
    </source>
</evidence>
<dbReference type="SMART" id="SM00918">
    <property type="entry name" value="Lig_chan-Glu_bd"/>
    <property type="match status" value="1"/>
</dbReference>
<keyword evidence="10 24" id="KW-0675">Receptor</keyword>
<dbReference type="SUPFAM" id="SSF53850">
    <property type="entry name" value="Periplasmic binding protein-like II"/>
    <property type="match status" value="1"/>
</dbReference>
<evidence type="ECO:0000259" key="23">
    <source>
        <dbReference type="SMART" id="SM00918"/>
    </source>
</evidence>
<evidence type="ECO:0000256" key="8">
    <source>
        <dbReference type="ARBA" id="ARBA00023065"/>
    </source>
</evidence>
<feature type="binding site" evidence="16">
    <location>
        <position position="687"/>
    </location>
    <ligand>
        <name>L-glutamate</name>
        <dbReference type="ChEBI" id="CHEBI:29985"/>
    </ligand>
</feature>
<evidence type="ECO:0000313" key="25">
    <source>
        <dbReference type="Proteomes" id="UP000887116"/>
    </source>
</evidence>
<keyword evidence="25" id="KW-1185">Reference proteome</keyword>
<accession>A0A8X6KYC3</accession>
<dbReference type="SUPFAM" id="SSF81324">
    <property type="entry name" value="Voltage-gated potassium channels"/>
    <property type="match status" value="1"/>
</dbReference>
<keyword evidence="8" id="KW-0406">Ion transport</keyword>
<evidence type="ECO:0000256" key="21">
    <source>
        <dbReference type="SAM" id="SignalP"/>
    </source>
</evidence>